<proteinExistence type="predicted"/>
<comment type="caution">
    <text evidence="3">The sequence shown here is derived from an EMBL/GenBank/DDBJ whole genome shotgun (WGS) entry which is preliminary data.</text>
</comment>
<feature type="chain" id="PRO_5037535333" evidence="2">
    <location>
        <begin position="33"/>
        <end position="236"/>
    </location>
</feature>
<evidence type="ECO:0000256" key="2">
    <source>
        <dbReference type="SAM" id="SignalP"/>
    </source>
</evidence>
<organism evidence="3 4">
    <name type="scientific">Neobacillus rhizophilus</name>
    <dbReference type="NCBI Taxonomy" id="2833579"/>
    <lineage>
        <taxon>Bacteria</taxon>
        <taxon>Bacillati</taxon>
        <taxon>Bacillota</taxon>
        <taxon>Bacilli</taxon>
        <taxon>Bacillales</taxon>
        <taxon>Bacillaceae</taxon>
        <taxon>Neobacillus</taxon>
    </lineage>
</organism>
<feature type="transmembrane region" description="Helical" evidence="1">
    <location>
        <begin position="204"/>
        <end position="226"/>
    </location>
</feature>
<sequence>MVHNVWKKGTIVAALGLSLSAFSPIALNEASAATTNSAQKLVDSLKALGLNQVDYLYAYLQSVNLTDSEFNDIVKNAEQAAAKLQSVSSPENLSDADRAEVGRLFLDSAQKAHLQVAFVDKNGNAIDLSKLSLENAKTLNIQVKDLNGNLLAVIDPKLSDFTASALNTKLVALKTAVEAKKSLEASGKFVPMPASQLPETATDLPLGMAIGGLLIVLGGIAFVPAVRTIRRMESQA</sequence>
<keyword evidence="1" id="KW-0812">Transmembrane</keyword>
<evidence type="ECO:0000313" key="3">
    <source>
        <dbReference type="EMBL" id="MBS4213064.1"/>
    </source>
</evidence>
<gene>
    <name evidence="3" type="ORF">KHA99_11450</name>
</gene>
<dbReference type="Proteomes" id="UP000679749">
    <property type="component" value="Unassembled WGS sequence"/>
</dbReference>
<evidence type="ECO:0000256" key="1">
    <source>
        <dbReference type="SAM" id="Phobius"/>
    </source>
</evidence>
<dbReference type="AlphaFoldDB" id="A0A942U7W2"/>
<dbReference type="EMBL" id="JAGYPF010000002">
    <property type="protein sequence ID" value="MBS4213064.1"/>
    <property type="molecule type" value="Genomic_DNA"/>
</dbReference>
<dbReference type="RefSeq" id="WP_213117576.1">
    <property type="nucleotide sequence ID" value="NZ_JAGYPF010000002.1"/>
</dbReference>
<keyword evidence="4" id="KW-1185">Reference proteome</keyword>
<reference evidence="3" key="1">
    <citation type="submission" date="2021-05" db="EMBL/GenBank/DDBJ databases">
        <title>Novel Bacillus species.</title>
        <authorList>
            <person name="Liu G."/>
        </authorList>
    </citation>
    <scope>NUCLEOTIDE SEQUENCE</scope>
    <source>
        <strain evidence="3">FJAT-49825</strain>
    </source>
</reference>
<keyword evidence="1" id="KW-0472">Membrane</keyword>
<accession>A0A942U7W2</accession>
<feature type="signal peptide" evidence="2">
    <location>
        <begin position="1"/>
        <end position="32"/>
    </location>
</feature>
<evidence type="ECO:0000313" key="4">
    <source>
        <dbReference type="Proteomes" id="UP000679749"/>
    </source>
</evidence>
<keyword evidence="1" id="KW-1133">Transmembrane helix</keyword>
<name>A0A942U7W2_9BACI</name>
<keyword evidence="2" id="KW-0732">Signal</keyword>
<protein>
    <submittedName>
        <fullName evidence="3">Cell wall anchor protein</fullName>
    </submittedName>
</protein>